<evidence type="ECO:0000256" key="1">
    <source>
        <dbReference type="SAM" id="MobiDB-lite"/>
    </source>
</evidence>
<feature type="region of interest" description="Disordered" evidence="1">
    <location>
        <begin position="134"/>
        <end position="255"/>
    </location>
</feature>
<dbReference type="GeneID" id="81590108"/>
<sequence>MALVSYTDSEGSDAEPDTTPAPAPQISKAKKLGSKTGFHVERSESGKIRVAIPEIKPEHPSGDDTEDGPRKKARLGGGGGLSGFNAFLPAPKRTLEKKAPVATTRKAFSLKTGAGPGFDRTADAEMKNDYAFENLAGDAEDTTSAPSNSKADTSTDALTETMKTPAEVKLQGNPMMFRPLSVGRPQKKRKTTKIAEQPTPSSSAAPKPAQPPQQAPAHAPAPAPAPPKPKVSLFSLSTDEAISQPAPAPGPSVTYQPLVYNAEGEEVSAADPVLAEPAPIAVGHSTATVSTDPTSSLDSIANDLNLSKAERRQLFGRNAMPSQSQVRTFNTDEEYASNQVLAQGELAGTQHNPVRSIAPGKHTLQQLLNVASSQKEALEESFATGRRNKKEAGSKYGW</sequence>
<reference evidence="2" key="2">
    <citation type="submission" date="2023-01" db="EMBL/GenBank/DDBJ databases">
        <authorList>
            <person name="Petersen C."/>
        </authorList>
    </citation>
    <scope>NUCLEOTIDE SEQUENCE</scope>
    <source>
        <strain evidence="2">IBT 12815</strain>
    </source>
</reference>
<organism evidence="2 3">
    <name type="scientific">Penicillium hordei</name>
    <dbReference type="NCBI Taxonomy" id="40994"/>
    <lineage>
        <taxon>Eukaryota</taxon>
        <taxon>Fungi</taxon>
        <taxon>Dikarya</taxon>
        <taxon>Ascomycota</taxon>
        <taxon>Pezizomycotina</taxon>
        <taxon>Eurotiomycetes</taxon>
        <taxon>Eurotiomycetidae</taxon>
        <taxon>Eurotiales</taxon>
        <taxon>Aspergillaceae</taxon>
        <taxon>Penicillium</taxon>
    </lineage>
</organism>
<comment type="caution">
    <text evidence="2">The sequence shown here is derived from an EMBL/GenBank/DDBJ whole genome shotgun (WGS) entry which is preliminary data.</text>
</comment>
<gene>
    <name evidence="2" type="ORF">N7537_008812</name>
</gene>
<feature type="compositionally biased region" description="Polar residues" evidence="1">
    <location>
        <begin position="142"/>
        <end position="162"/>
    </location>
</feature>
<feature type="region of interest" description="Disordered" evidence="1">
    <location>
        <begin position="1"/>
        <end position="87"/>
    </location>
</feature>
<dbReference type="EMBL" id="JAQJAE010000004">
    <property type="protein sequence ID" value="KAJ5598728.1"/>
    <property type="molecule type" value="Genomic_DNA"/>
</dbReference>
<evidence type="ECO:0000313" key="2">
    <source>
        <dbReference type="EMBL" id="KAJ5598728.1"/>
    </source>
</evidence>
<dbReference type="PANTHER" id="PTHR13621:SF2">
    <property type="entry name" value="PROLINE-RICH PROTEIN PRCC"/>
    <property type="match status" value="1"/>
</dbReference>
<proteinExistence type="predicted"/>
<dbReference type="PANTHER" id="PTHR13621">
    <property type="entry name" value="PROLINE-RICH PROTEIN PRCC"/>
    <property type="match status" value="1"/>
</dbReference>
<dbReference type="InterPro" id="IPR018800">
    <property type="entry name" value="PRCC"/>
</dbReference>
<accession>A0AAD6H203</accession>
<evidence type="ECO:0000313" key="3">
    <source>
        <dbReference type="Proteomes" id="UP001213799"/>
    </source>
</evidence>
<evidence type="ECO:0008006" key="4">
    <source>
        <dbReference type="Google" id="ProtNLM"/>
    </source>
</evidence>
<dbReference type="Pfam" id="PF10253">
    <property type="entry name" value="PRCC"/>
    <property type="match status" value="1"/>
</dbReference>
<feature type="region of interest" description="Disordered" evidence="1">
    <location>
        <begin position="375"/>
        <end position="398"/>
    </location>
</feature>
<name>A0AAD6H203_9EURO</name>
<protein>
    <recommendedName>
        <fullName evidence="4">Mitotic checkpoint regulator, MAD2B-interacting-domain-containing protein</fullName>
    </recommendedName>
</protein>
<dbReference type="Proteomes" id="UP001213799">
    <property type="component" value="Unassembled WGS sequence"/>
</dbReference>
<feature type="compositionally biased region" description="Basic and acidic residues" evidence="1">
    <location>
        <begin position="55"/>
        <end position="70"/>
    </location>
</feature>
<keyword evidence="3" id="KW-1185">Reference proteome</keyword>
<dbReference type="GO" id="GO:0005634">
    <property type="term" value="C:nucleus"/>
    <property type="evidence" value="ECO:0007669"/>
    <property type="project" value="TreeGrafter"/>
</dbReference>
<dbReference type="AlphaFoldDB" id="A0AAD6H203"/>
<dbReference type="RefSeq" id="XP_056751942.1">
    <property type="nucleotide sequence ID" value="XM_056899866.1"/>
</dbReference>
<reference evidence="2" key="1">
    <citation type="journal article" date="2023" name="IMA Fungus">
        <title>Comparative genomic study of the Penicillium genus elucidates a diverse pangenome and 15 lateral gene transfer events.</title>
        <authorList>
            <person name="Petersen C."/>
            <person name="Sorensen T."/>
            <person name="Nielsen M.R."/>
            <person name="Sondergaard T.E."/>
            <person name="Sorensen J.L."/>
            <person name="Fitzpatrick D.A."/>
            <person name="Frisvad J.C."/>
            <person name="Nielsen K.L."/>
        </authorList>
    </citation>
    <scope>NUCLEOTIDE SEQUENCE</scope>
    <source>
        <strain evidence="2">IBT 12815</strain>
    </source>
</reference>
<feature type="compositionally biased region" description="Pro residues" evidence="1">
    <location>
        <begin position="208"/>
        <end position="229"/>
    </location>
</feature>
<feature type="compositionally biased region" description="Basic and acidic residues" evidence="1">
    <location>
        <begin position="38"/>
        <end position="47"/>
    </location>
</feature>